<dbReference type="AlphaFoldDB" id="A0A9P0LMV1"/>
<organism evidence="1 2">
    <name type="scientific">Acanthoscelides obtectus</name>
    <name type="common">Bean weevil</name>
    <name type="synonym">Bruchus obtectus</name>
    <dbReference type="NCBI Taxonomy" id="200917"/>
    <lineage>
        <taxon>Eukaryota</taxon>
        <taxon>Metazoa</taxon>
        <taxon>Ecdysozoa</taxon>
        <taxon>Arthropoda</taxon>
        <taxon>Hexapoda</taxon>
        <taxon>Insecta</taxon>
        <taxon>Pterygota</taxon>
        <taxon>Neoptera</taxon>
        <taxon>Endopterygota</taxon>
        <taxon>Coleoptera</taxon>
        <taxon>Polyphaga</taxon>
        <taxon>Cucujiformia</taxon>
        <taxon>Chrysomeloidea</taxon>
        <taxon>Chrysomelidae</taxon>
        <taxon>Bruchinae</taxon>
        <taxon>Bruchini</taxon>
        <taxon>Acanthoscelides</taxon>
    </lineage>
</organism>
<keyword evidence="2" id="KW-1185">Reference proteome</keyword>
<sequence>MKWFTGDRCFHSLLESTLINLVRAVGLLH</sequence>
<gene>
    <name evidence="1" type="ORF">ACAOBT_LOCUS23017</name>
</gene>
<name>A0A9P0LMV1_ACAOB</name>
<protein>
    <submittedName>
        <fullName evidence="1">Uncharacterized protein</fullName>
    </submittedName>
</protein>
<accession>A0A9P0LMV1</accession>
<proteinExistence type="predicted"/>
<reference evidence="1" key="1">
    <citation type="submission" date="2022-03" db="EMBL/GenBank/DDBJ databases">
        <authorList>
            <person name="Sayadi A."/>
        </authorList>
    </citation>
    <scope>NUCLEOTIDE SEQUENCE</scope>
</reference>
<dbReference type="OrthoDB" id="203824at2759"/>
<evidence type="ECO:0000313" key="2">
    <source>
        <dbReference type="Proteomes" id="UP001152888"/>
    </source>
</evidence>
<comment type="caution">
    <text evidence="1">The sequence shown here is derived from an EMBL/GenBank/DDBJ whole genome shotgun (WGS) entry which is preliminary data.</text>
</comment>
<evidence type="ECO:0000313" key="1">
    <source>
        <dbReference type="EMBL" id="CAH1996083.1"/>
    </source>
</evidence>
<dbReference type="EMBL" id="CAKOFQ010007249">
    <property type="protein sequence ID" value="CAH1996083.1"/>
    <property type="molecule type" value="Genomic_DNA"/>
</dbReference>
<dbReference type="Proteomes" id="UP001152888">
    <property type="component" value="Unassembled WGS sequence"/>
</dbReference>